<dbReference type="Proteomes" id="UP001558481">
    <property type="component" value="Unassembled WGS sequence"/>
</dbReference>
<dbReference type="InterPro" id="IPR050171">
    <property type="entry name" value="MFS_Transporters"/>
</dbReference>
<accession>A0ABV3V3K3</accession>
<evidence type="ECO:0000256" key="4">
    <source>
        <dbReference type="ARBA" id="ARBA00022475"/>
    </source>
</evidence>
<feature type="region of interest" description="Disordered" evidence="8">
    <location>
        <begin position="1"/>
        <end position="21"/>
    </location>
</feature>
<feature type="transmembrane region" description="Helical" evidence="9">
    <location>
        <begin position="78"/>
        <end position="100"/>
    </location>
</feature>
<feature type="transmembrane region" description="Helical" evidence="9">
    <location>
        <begin position="404"/>
        <end position="430"/>
    </location>
</feature>
<dbReference type="CDD" id="cd17346">
    <property type="entry name" value="MFS_DtpA_like"/>
    <property type="match status" value="1"/>
</dbReference>
<keyword evidence="4" id="KW-1003">Cell membrane</keyword>
<evidence type="ECO:0000256" key="6">
    <source>
        <dbReference type="ARBA" id="ARBA00022989"/>
    </source>
</evidence>
<gene>
    <name evidence="11" type="ORF">VVR66_07925</name>
</gene>
<dbReference type="PROSITE" id="PS50850">
    <property type="entry name" value="MFS"/>
    <property type="match status" value="1"/>
</dbReference>
<evidence type="ECO:0000256" key="1">
    <source>
        <dbReference type="ARBA" id="ARBA00004651"/>
    </source>
</evidence>
<evidence type="ECO:0000259" key="10">
    <source>
        <dbReference type="PROSITE" id="PS50850"/>
    </source>
</evidence>
<feature type="transmembrane region" description="Helical" evidence="9">
    <location>
        <begin position="349"/>
        <end position="368"/>
    </location>
</feature>
<keyword evidence="6 9" id="KW-1133">Transmembrane helix</keyword>
<feature type="transmembrane region" description="Helical" evidence="9">
    <location>
        <begin position="470"/>
        <end position="490"/>
    </location>
</feature>
<evidence type="ECO:0000256" key="7">
    <source>
        <dbReference type="ARBA" id="ARBA00023136"/>
    </source>
</evidence>
<keyword evidence="12" id="KW-1185">Reference proteome</keyword>
<comment type="subcellular location">
    <subcellularLocation>
        <location evidence="1">Cell membrane</location>
        <topology evidence="1">Multi-pass membrane protein</topology>
    </subcellularLocation>
</comment>
<dbReference type="SUPFAM" id="SSF103473">
    <property type="entry name" value="MFS general substrate transporter"/>
    <property type="match status" value="1"/>
</dbReference>
<dbReference type="InterPro" id="IPR036259">
    <property type="entry name" value="MFS_trans_sf"/>
</dbReference>
<feature type="transmembrane region" description="Helical" evidence="9">
    <location>
        <begin position="173"/>
        <end position="194"/>
    </location>
</feature>
<keyword evidence="3" id="KW-0813">Transport</keyword>
<feature type="transmembrane region" description="Helical" evidence="9">
    <location>
        <begin position="112"/>
        <end position="129"/>
    </location>
</feature>
<comment type="caution">
    <text evidence="11">The sequence shown here is derived from an EMBL/GenBank/DDBJ whole genome shotgun (WGS) entry which is preliminary data.</text>
</comment>
<sequence length="502" mass="53814">MRHTTPGDGAATTAPGSPNLHFDPHNPSGKHFLGQPRMLANLFSVELWERFSFYGMQALVLYYMYYQTTDGGLGIDEGVAAGIVGAYGGTVYLCSILGGWIADRLIGSERTMLASAVLIMIGHLSLSLIPHVAGLAIGLVCIAVGSGGLKTTCVNLVGTLYSRQDPRRDAGLSIYYMGVNIGGLFGPLLTSFAWGAWGFHWGFALAAIGMAFGLTQYVLTRKGLPETVHTVANPLPHSQYAKWVGIALGGIALIIVLFLTGVLNPTNLADAVVLVTVLATIALFTMMLRDKELSPDEHSRIIAFVPMFIATAAFFALFQQQFTVIAIYADTRLDLNFFGWQIPPSLVVSINPFFIFVFSLVFAGVWTKLGNRAPATPTKFGIALLLIGAAFLLFLTQVNSDPVFIGWIVLILFVATMGELFLSPVGLSLATKLAPRKYPVQMVALFNLALALGTALSGSLASFYSAENETAYFGTLGAVTVGLGILMLVASKPILNRMRGIR</sequence>
<feature type="transmembrane region" description="Helical" evidence="9">
    <location>
        <begin position="442"/>
        <end position="464"/>
    </location>
</feature>
<evidence type="ECO:0000313" key="11">
    <source>
        <dbReference type="EMBL" id="MEX3594638.1"/>
    </source>
</evidence>
<name>A0ABV3V3K3_9MICC</name>
<dbReference type="InterPro" id="IPR020846">
    <property type="entry name" value="MFS_dom"/>
</dbReference>
<feature type="transmembrane region" description="Helical" evidence="9">
    <location>
        <begin position="200"/>
        <end position="219"/>
    </location>
</feature>
<evidence type="ECO:0000256" key="8">
    <source>
        <dbReference type="SAM" id="MobiDB-lite"/>
    </source>
</evidence>
<dbReference type="PANTHER" id="PTHR23517:SF15">
    <property type="entry name" value="PROTON-DEPENDENT OLIGOPEPTIDE FAMILY TRANSPORT PROTEIN"/>
    <property type="match status" value="1"/>
</dbReference>
<feature type="compositionally biased region" description="Low complexity" evidence="8">
    <location>
        <begin position="1"/>
        <end position="18"/>
    </location>
</feature>
<dbReference type="EMBL" id="JAYWLU010000007">
    <property type="protein sequence ID" value="MEX3594638.1"/>
    <property type="molecule type" value="Genomic_DNA"/>
</dbReference>
<feature type="domain" description="Major facilitator superfamily (MFS) profile" evidence="10">
    <location>
        <begin position="41"/>
        <end position="499"/>
    </location>
</feature>
<keyword evidence="7 9" id="KW-0472">Membrane</keyword>
<comment type="similarity">
    <text evidence="2">Belongs to the major facilitator superfamily. Proton-dependent oligopeptide transporter (POT/PTR) (TC 2.A.17) family.</text>
</comment>
<feature type="transmembrane region" description="Helical" evidence="9">
    <location>
        <begin position="301"/>
        <end position="329"/>
    </location>
</feature>
<evidence type="ECO:0000313" key="12">
    <source>
        <dbReference type="Proteomes" id="UP001558481"/>
    </source>
</evidence>
<evidence type="ECO:0000256" key="5">
    <source>
        <dbReference type="ARBA" id="ARBA00022692"/>
    </source>
</evidence>
<feature type="transmembrane region" description="Helical" evidence="9">
    <location>
        <begin position="240"/>
        <end position="262"/>
    </location>
</feature>
<feature type="transmembrane region" description="Helical" evidence="9">
    <location>
        <begin position="47"/>
        <end position="66"/>
    </location>
</feature>
<evidence type="ECO:0000256" key="3">
    <source>
        <dbReference type="ARBA" id="ARBA00022448"/>
    </source>
</evidence>
<dbReference type="NCBIfam" id="TIGR00924">
    <property type="entry name" value="yjdL_sub1_fam"/>
    <property type="match status" value="1"/>
</dbReference>
<evidence type="ECO:0000256" key="2">
    <source>
        <dbReference type="ARBA" id="ARBA00005982"/>
    </source>
</evidence>
<keyword evidence="5 9" id="KW-0812">Transmembrane</keyword>
<evidence type="ECO:0000256" key="9">
    <source>
        <dbReference type="SAM" id="Phobius"/>
    </source>
</evidence>
<dbReference type="InterPro" id="IPR000109">
    <property type="entry name" value="POT_fam"/>
</dbReference>
<dbReference type="InterPro" id="IPR005279">
    <property type="entry name" value="Dipep/tripep_permease"/>
</dbReference>
<feature type="transmembrane region" description="Helical" evidence="9">
    <location>
        <begin position="135"/>
        <end position="161"/>
    </location>
</feature>
<dbReference type="Gene3D" id="1.20.1250.20">
    <property type="entry name" value="MFS general substrate transporter like domains"/>
    <property type="match status" value="1"/>
</dbReference>
<protein>
    <submittedName>
        <fullName evidence="11">Oligopeptide:H+ symporter</fullName>
    </submittedName>
</protein>
<organism evidence="11 12">
    <name type="scientific">Kocuria carniphila</name>
    <dbReference type="NCBI Taxonomy" id="262208"/>
    <lineage>
        <taxon>Bacteria</taxon>
        <taxon>Bacillati</taxon>
        <taxon>Actinomycetota</taxon>
        <taxon>Actinomycetes</taxon>
        <taxon>Micrococcales</taxon>
        <taxon>Micrococcaceae</taxon>
        <taxon>Kocuria</taxon>
    </lineage>
</organism>
<feature type="transmembrane region" description="Helical" evidence="9">
    <location>
        <begin position="268"/>
        <end position="289"/>
    </location>
</feature>
<dbReference type="Pfam" id="PF00854">
    <property type="entry name" value="PTR2"/>
    <property type="match status" value="1"/>
</dbReference>
<feature type="transmembrane region" description="Helical" evidence="9">
    <location>
        <begin position="380"/>
        <end position="398"/>
    </location>
</feature>
<dbReference type="PANTHER" id="PTHR23517">
    <property type="entry name" value="RESISTANCE PROTEIN MDTM, PUTATIVE-RELATED-RELATED"/>
    <property type="match status" value="1"/>
</dbReference>
<dbReference type="RefSeq" id="WP_368629337.1">
    <property type="nucleotide sequence ID" value="NZ_JAYWLU010000007.1"/>
</dbReference>
<proteinExistence type="inferred from homology"/>
<reference evidence="11 12" key="1">
    <citation type="journal article" date="2024" name="Fungal Genet. Biol.">
        <title>The porcine skin microbiome exhibits broad fungal antagonism.</title>
        <authorList>
            <person name="De La Cruz K.F."/>
            <person name="Townsend E.C."/>
            <person name="Alex Cheong J.Z."/>
            <person name="Salamzade R."/>
            <person name="Liu A."/>
            <person name="Sandstrom S."/>
            <person name="Davila E."/>
            <person name="Huang L."/>
            <person name="Xu K.H."/>
            <person name="Wu S.Y."/>
            <person name="Meudt J.J."/>
            <person name="Shanmuganayagam D."/>
            <person name="Gibson A.L.F."/>
            <person name="Kalan L.R."/>
        </authorList>
    </citation>
    <scope>NUCLEOTIDE SEQUENCE [LARGE SCALE GENOMIC DNA]</scope>
    <source>
        <strain evidence="11 12">LK2625</strain>
    </source>
</reference>